<dbReference type="RefSeq" id="WP_177195296.1">
    <property type="nucleotide sequence ID" value="NZ_FOQO01000015.1"/>
</dbReference>
<dbReference type="AlphaFoldDB" id="A0A1I3V385"/>
<name>A0A1I3V385_9SPHI</name>
<protein>
    <submittedName>
        <fullName evidence="1">Uncharacterized protein</fullName>
    </submittedName>
</protein>
<evidence type="ECO:0000313" key="2">
    <source>
        <dbReference type="Proteomes" id="UP000198670"/>
    </source>
</evidence>
<dbReference type="STRING" id="1477437.SAMN05444682_115140"/>
<organism evidence="1 2">
    <name type="scientific">Parapedobacter indicus</name>
    <dbReference type="NCBI Taxonomy" id="1477437"/>
    <lineage>
        <taxon>Bacteria</taxon>
        <taxon>Pseudomonadati</taxon>
        <taxon>Bacteroidota</taxon>
        <taxon>Sphingobacteriia</taxon>
        <taxon>Sphingobacteriales</taxon>
        <taxon>Sphingobacteriaceae</taxon>
        <taxon>Parapedobacter</taxon>
    </lineage>
</organism>
<reference evidence="1 2" key="1">
    <citation type="submission" date="2016-10" db="EMBL/GenBank/DDBJ databases">
        <authorList>
            <person name="de Groot N.N."/>
        </authorList>
    </citation>
    <scope>NUCLEOTIDE SEQUENCE [LARGE SCALE GENOMIC DNA]</scope>
    <source>
        <strain evidence="1 2">RK1</strain>
    </source>
</reference>
<proteinExistence type="predicted"/>
<dbReference type="EMBL" id="FOQO01000015">
    <property type="protein sequence ID" value="SFJ88816.1"/>
    <property type="molecule type" value="Genomic_DNA"/>
</dbReference>
<keyword evidence="2" id="KW-1185">Reference proteome</keyword>
<evidence type="ECO:0000313" key="1">
    <source>
        <dbReference type="EMBL" id="SFJ88816.1"/>
    </source>
</evidence>
<dbReference type="Proteomes" id="UP000198670">
    <property type="component" value="Unassembled WGS sequence"/>
</dbReference>
<gene>
    <name evidence="1" type="ORF">SAMN05444682_115140</name>
</gene>
<accession>A0A1I3V385</accession>
<sequence length="55" mass="6400">MATVKIIIDDEEFEIEESELPENYQSCTPGQTWCWNGQLLKCNGSGQWFNTRQKC</sequence>